<dbReference type="AlphaFoldDB" id="A0A225UWK3"/>
<dbReference type="EMBL" id="NBNE01010495">
    <property type="protein sequence ID" value="OWY97403.1"/>
    <property type="molecule type" value="Genomic_DNA"/>
</dbReference>
<gene>
    <name evidence="1" type="ORF">PHMEG_00032072</name>
</gene>
<feature type="non-terminal residue" evidence="1">
    <location>
        <position position="1"/>
    </location>
</feature>
<protein>
    <submittedName>
        <fullName evidence="1">Uncharacterized protein</fullName>
    </submittedName>
</protein>
<reference evidence="2" key="1">
    <citation type="submission" date="2017-03" db="EMBL/GenBank/DDBJ databases">
        <title>Phytopthora megakarya and P. palmivora, two closely related causual agents of cacao black pod achieved similar genome size and gene model numbers by different mechanisms.</title>
        <authorList>
            <person name="Ali S."/>
            <person name="Shao J."/>
            <person name="Larry D.J."/>
            <person name="Kronmiller B."/>
            <person name="Shen D."/>
            <person name="Strem M.D."/>
            <person name="Melnick R.L."/>
            <person name="Guiltinan M.J."/>
            <person name="Tyler B.M."/>
            <person name="Meinhardt L.W."/>
            <person name="Bailey B.A."/>
        </authorList>
    </citation>
    <scope>NUCLEOTIDE SEQUENCE [LARGE SCALE GENOMIC DNA]</scope>
    <source>
        <strain evidence="2">zdho120</strain>
    </source>
</reference>
<comment type="caution">
    <text evidence="1">The sequence shown here is derived from an EMBL/GenBank/DDBJ whole genome shotgun (WGS) entry which is preliminary data.</text>
</comment>
<evidence type="ECO:0000313" key="1">
    <source>
        <dbReference type="EMBL" id="OWY97403.1"/>
    </source>
</evidence>
<dbReference type="OrthoDB" id="6407410at2759"/>
<organism evidence="1 2">
    <name type="scientific">Phytophthora megakarya</name>
    <dbReference type="NCBI Taxonomy" id="4795"/>
    <lineage>
        <taxon>Eukaryota</taxon>
        <taxon>Sar</taxon>
        <taxon>Stramenopiles</taxon>
        <taxon>Oomycota</taxon>
        <taxon>Peronosporomycetes</taxon>
        <taxon>Peronosporales</taxon>
        <taxon>Peronosporaceae</taxon>
        <taxon>Phytophthora</taxon>
    </lineage>
</organism>
<accession>A0A225UWK3</accession>
<keyword evidence="2" id="KW-1185">Reference proteome</keyword>
<dbReference type="STRING" id="4795.A0A225UWK3"/>
<name>A0A225UWK3_9STRA</name>
<dbReference type="Proteomes" id="UP000198211">
    <property type="component" value="Unassembled WGS sequence"/>
</dbReference>
<evidence type="ECO:0000313" key="2">
    <source>
        <dbReference type="Proteomes" id="UP000198211"/>
    </source>
</evidence>
<sequence>LGKYLFLRDDVEYLQKSLIIFKCGCLYQYLMTAYMWSYDASSCPAFVMPALLPQIILCKAIGKYRLKN</sequence>
<proteinExistence type="predicted"/>